<comment type="caution">
    <text evidence="6">The sequence shown here is derived from an EMBL/GenBank/DDBJ whole genome shotgun (WGS) entry which is preliminary data.</text>
</comment>
<dbReference type="InterPro" id="IPR001647">
    <property type="entry name" value="HTH_TetR"/>
</dbReference>
<dbReference type="InterPro" id="IPR009057">
    <property type="entry name" value="Homeodomain-like_sf"/>
</dbReference>
<evidence type="ECO:0000256" key="2">
    <source>
        <dbReference type="ARBA" id="ARBA00023125"/>
    </source>
</evidence>
<evidence type="ECO:0000313" key="6">
    <source>
        <dbReference type="EMBL" id="GHF45316.1"/>
    </source>
</evidence>
<keyword evidence="7" id="KW-1185">Reference proteome</keyword>
<dbReference type="AlphaFoldDB" id="A0A8H9M8X7"/>
<reference evidence="6" key="2">
    <citation type="submission" date="2020-09" db="EMBL/GenBank/DDBJ databases">
        <authorList>
            <person name="Sun Q."/>
            <person name="Zhou Y."/>
        </authorList>
    </citation>
    <scope>NUCLEOTIDE SEQUENCE</scope>
    <source>
        <strain evidence="6">CGMCC 4.7679</strain>
    </source>
</reference>
<keyword evidence="2 4" id="KW-0238">DNA-binding</keyword>
<dbReference type="InterPro" id="IPR050109">
    <property type="entry name" value="HTH-type_TetR-like_transc_reg"/>
</dbReference>
<evidence type="ECO:0000256" key="3">
    <source>
        <dbReference type="ARBA" id="ARBA00023163"/>
    </source>
</evidence>
<dbReference type="Gene3D" id="1.10.357.10">
    <property type="entry name" value="Tetracycline Repressor, domain 2"/>
    <property type="match status" value="1"/>
</dbReference>
<dbReference type="PANTHER" id="PTHR30055">
    <property type="entry name" value="HTH-TYPE TRANSCRIPTIONAL REGULATOR RUTR"/>
    <property type="match status" value="1"/>
</dbReference>
<dbReference type="GO" id="GO:0000976">
    <property type="term" value="F:transcription cis-regulatory region binding"/>
    <property type="evidence" value="ECO:0007669"/>
    <property type="project" value="TreeGrafter"/>
</dbReference>
<feature type="DNA-binding region" description="H-T-H motif" evidence="4">
    <location>
        <begin position="36"/>
        <end position="55"/>
    </location>
</feature>
<dbReference type="GO" id="GO:0003700">
    <property type="term" value="F:DNA-binding transcription factor activity"/>
    <property type="evidence" value="ECO:0007669"/>
    <property type="project" value="TreeGrafter"/>
</dbReference>
<dbReference type="EMBL" id="BNAV01000002">
    <property type="protein sequence ID" value="GHF45316.1"/>
    <property type="molecule type" value="Genomic_DNA"/>
</dbReference>
<dbReference type="PRINTS" id="PR00455">
    <property type="entry name" value="HTHTETR"/>
</dbReference>
<keyword evidence="3" id="KW-0804">Transcription</keyword>
<protein>
    <submittedName>
        <fullName evidence="6">TetR family transcriptional regulator</fullName>
    </submittedName>
</protein>
<evidence type="ECO:0000259" key="5">
    <source>
        <dbReference type="PROSITE" id="PS50977"/>
    </source>
</evidence>
<dbReference type="SUPFAM" id="SSF46689">
    <property type="entry name" value="Homeodomain-like"/>
    <property type="match status" value="1"/>
</dbReference>
<gene>
    <name evidence="6" type="ORF">GCM10017566_17940</name>
</gene>
<organism evidence="6 7">
    <name type="scientific">Amycolatopsis bartoniae</name>
    <dbReference type="NCBI Taxonomy" id="941986"/>
    <lineage>
        <taxon>Bacteria</taxon>
        <taxon>Bacillati</taxon>
        <taxon>Actinomycetota</taxon>
        <taxon>Actinomycetes</taxon>
        <taxon>Pseudonocardiales</taxon>
        <taxon>Pseudonocardiaceae</taxon>
        <taxon>Amycolatopsis</taxon>
    </lineage>
</organism>
<feature type="domain" description="HTH tetR-type" evidence="5">
    <location>
        <begin position="13"/>
        <end position="73"/>
    </location>
</feature>
<dbReference type="Proteomes" id="UP000658656">
    <property type="component" value="Unassembled WGS sequence"/>
</dbReference>
<name>A0A8H9M8X7_9PSEU</name>
<evidence type="ECO:0000256" key="1">
    <source>
        <dbReference type="ARBA" id="ARBA00023015"/>
    </source>
</evidence>
<dbReference type="PROSITE" id="PS50977">
    <property type="entry name" value="HTH_TETR_2"/>
    <property type="match status" value="1"/>
</dbReference>
<dbReference type="InterPro" id="IPR023772">
    <property type="entry name" value="DNA-bd_HTH_TetR-type_CS"/>
</dbReference>
<reference evidence="6" key="1">
    <citation type="journal article" date="2014" name="Int. J. Syst. Evol. Microbiol.">
        <title>Complete genome sequence of Corynebacterium casei LMG S-19264T (=DSM 44701T), isolated from a smear-ripened cheese.</title>
        <authorList>
            <consortium name="US DOE Joint Genome Institute (JGI-PGF)"/>
            <person name="Walter F."/>
            <person name="Albersmeier A."/>
            <person name="Kalinowski J."/>
            <person name="Ruckert C."/>
        </authorList>
    </citation>
    <scope>NUCLEOTIDE SEQUENCE</scope>
    <source>
        <strain evidence="6">CGMCC 4.7679</strain>
    </source>
</reference>
<evidence type="ECO:0000256" key="4">
    <source>
        <dbReference type="PROSITE-ProRule" id="PRU00335"/>
    </source>
</evidence>
<dbReference type="Pfam" id="PF00440">
    <property type="entry name" value="TetR_N"/>
    <property type="match status" value="1"/>
</dbReference>
<dbReference type="PROSITE" id="PS01081">
    <property type="entry name" value="HTH_TETR_1"/>
    <property type="match status" value="1"/>
</dbReference>
<sequence length="197" mass="21055">MHRYSGVMARWQSDAQARLEDAALELFAERGFEAVSAAEIAGRAGLSKATFFRHFPDKPEVLFWGQDLLANTFRQAIADGAAGASPLELVRAAVLAVDPVFDADRHRHAATRQRLIASSATLHERAVLKRAALAQTMTKALQARGVAAGTAELAGLAGTAAFGAAYERWAASPTYRGFAGFARRELDRTARAAASLS</sequence>
<evidence type="ECO:0000313" key="7">
    <source>
        <dbReference type="Proteomes" id="UP000658656"/>
    </source>
</evidence>
<dbReference type="PANTHER" id="PTHR30055:SF234">
    <property type="entry name" value="HTH-TYPE TRANSCRIPTIONAL REGULATOR BETI"/>
    <property type="match status" value="1"/>
</dbReference>
<proteinExistence type="predicted"/>
<accession>A0A8H9M8X7</accession>
<keyword evidence="1" id="KW-0805">Transcription regulation</keyword>